<sequence length="245" mass="27290">MTTSKTSTGKTTKWRTNTSYFHPSKEPGLIPGCINLSPCWFQQGHENPLDGFIPEVSAALKGDSGLSSIIDMQRPALLSSAALQVMHPQLYRASMSTHVALGQWAAVHGEDQMYRCLQHWASAYSGASIVCNRQSPGHRDPKCPPEGFDILTCIGSYKHAVMNLTNLGIDLLYNPGVMVSYSGRLVRHGVRVGDGDRIVWAWFMRDSVHNYAGTPRTEFAKYSLADFATYHLARYNQADFVRYRS</sequence>
<dbReference type="Pfam" id="PF12851">
    <property type="entry name" value="Tet_JBP"/>
    <property type="match status" value="1"/>
</dbReference>
<dbReference type="RefSeq" id="XP_041287787.1">
    <property type="nucleotide sequence ID" value="XM_041431804.1"/>
</dbReference>
<feature type="domain" description="2OGFeDO JBP1/TET oxygenase" evidence="6">
    <location>
        <begin position="38"/>
        <end position="198"/>
    </location>
</feature>
<dbReference type="OrthoDB" id="2660627at2759"/>
<keyword evidence="8" id="KW-1185">Reference proteome</keyword>
<evidence type="ECO:0000259" key="6">
    <source>
        <dbReference type="Pfam" id="PF12851"/>
    </source>
</evidence>
<evidence type="ECO:0000256" key="1">
    <source>
        <dbReference type="ARBA" id="ARBA00001954"/>
    </source>
</evidence>
<organism evidence="7 8">
    <name type="scientific">Suillus discolor</name>
    <dbReference type="NCBI Taxonomy" id="1912936"/>
    <lineage>
        <taxon>Eukaryota</taxon>
        <taxon>Fungi</taxon>
        <taxon>Dikarya</taxon>
        <taxon>Basidiomycota</taxon>
        <taxon>Agaricomycotina</taxon>
        <taxon>Agaricomycetes</taxon>
        <taxon>Agaricomycetidae</taxon>
        <taxon>Boletales</taxon>
        <taxon>Suillineae</taxon>
        <taxon>Suillaceae</taxon>
        <taxon>Suillus</taxon>
    </lineage>
</organism>
<dbReference type="GO" id="GO:0051213">
    <property type="term" value="F:dioxygenase activity"/>
    <property type="evidence" value="ECO:0007669"/>
    <property type="project" value="UniProtKB-KW"/>
</dbReference>
<dbReference type="GeneID" id="64694063"/>
<comment type="cofactor">
    <cofactor evidence="1">
        <name>Fe(2+)</name>
        <dbReference type="ChEBI" id="CHEBI:29033"/>
    </cofactor>
</comment>
<reference evidence="7" key="1">
    <citation type="journal article" date="2020" name="New Phytol.">
        <title>Comparative genomics reveals dynamic genome evolution in host specialist ectomycorrhizal fungi.</title>
        <authorList>
            <person name="Lofgren L.A."/>
            <person name="Nguyen N.H."/>
            <person name="Vilgalys R."/>
            <person name="Ruytinx J."/>
            <person name="Liao H.L."/>
            <person name="Branco S."/>
            <person name="Kuo A."/>
            <person name="LaButti K."/>
            <person name="Lipzen A."/>
            <person name="Andreopoulos W."/>
            <person name="Pangilinan J."/>
            <person name="Riley R."/>
            <person name="Hundley H."/>
            <person name="Na H."/>
            <person name="Barry K."/>
            <person name="Grigoriev I.V."/>
            <person name="Stajich J.E."/>
            <person name="Kennedy P.G."/>
        </authorList>
    </citation>
    <scope>NUCLEOTIDE SEQUENCE</scope>
    <source>
        <strain evidence="7">FC423</strain>
    </source>
</reference>
<dbReference type="InterPro" id="IPR024779">
    <property type="entry name" value="2OGFeDO_JBP1/TET_oxygenase_dom"/>
</dbReference>
<gene>
    <name evidence="7" type="ORF">F5147DRAFT_584661</name>
</gene>
<protein>
    <recommendedName>
        <fullName evidence="6">2OGFeDO JBP1/TET oxygenase domain-containing protein</fullName>
    </recommendedName>
</protein>
<comment type="caution">
    <text evidence="7">The sequence shown here is derived from an EMBL/GenBank/DDBJ whole genome shotgun (WGS) entry which is preliminary data.</text>
</comment>
<accession>A0A9P7JPA3</accession>
<keyword evidence="4" id="KW-0560">Oxidoreductase</keyword>
<evidence type="ECO:0000313" key="8">
    <source>
        <dbReference type="Proteomes" id="UP000823399"/>
    </source>
</evidence>
<evidence type="ECO:0000256" key="2">
    <source>
        <dbReference type="ARBA" id="ARBA00022723"/>
    </source>
</evidence>
<evidence type="ECO:0000313" key="7">
    <source>
        <dbReference type="EMBL" id="KAG2095272.1"/>
    </source>
</evidence>
<name>A0A9P7JPA3_9AGAM</name>
<keyword evidence="5" id="KW-0408">Iron</keyword>
<evidence type="ECO:0000256" key="3">
    <source>
        <dbReference type="ARBA" id="ARBA00022964"/>
    </source>
</evidence>
<evidence type="ECO:0000256" key="4">
    <source>
        <dbReference type="ARBA" id="ARBA00023002"/>
    </source>
</evidence>
<dbReference type="Proteomes" id="UP000823399">
    <property type="component" value="Unassembled WGS sequence"/>
</dbReference>
<dbReference type="Gene3D" id="3.60.130.30">
    <property type="match status" value="1"/>
</dbReference>
<dbReference type="GO" id="GO:0046872">
    <property type="term" value="F:metal ion binding"/>
    <property type="evidence" value="ECO:0007669"/>
    <property type="project" value="UniProtKB-KW"/>
</dbReference>
<keyword evidence="3" id="KW-0223">Dioxygenase</keyword>
<evidence type="ECO:0000256" key="5">
    <source>
        <dbReference type="ARBA" id="ARBA00023004"/>
    </source>
</evidence>
<dbReference type="AlphaFoldDB" id="A0A9P7JPA3"/>
<proteinExistence type="predicted"/>
<dbReference type="EMBL" id="JABBWM010000075">
    <property type="protein sequence ID" value="KAG2095272.1"/>
    <property type="molecule type" value="Genomic_DNA"/>
</dbReference>
<keyword evidence="2" id="KW-0479">Metal-binding</keyword>